<dbReference type="RefSeq" id="WP_046967436.1">
    <property type="nucleotide sequence ID" value="NZ_CP017480.1"/>
</dbReference>
<dbReference type="Pfam" id="PF09836">
    <property type="entry name" value="DUF2063"/>
    <property type="match status" value="1"/>
</dbReference>
<protein>
    <submittedName>
        <fullName evidence="1">Uncharacterized protein</fullName>
    </submittedName>
</protein>
<accession>A0A0G9HHF1</accession>
<evidence type="ECO:0000313" key="1">
    <source>
        <dbReference type="EMBL" id="APG05943.1"/>
    </source>
</evidence>
<name>A0A0G9HHF1_9GAMM</name>
<keyword evidence="2" id="KW-1185">Reference proteome</keyword>
<dbReference type="PATRIC" id="fig|1440763.5.peg.1642"/>
<sequence>MKSLAERQDGFAQAVVGLAQCPDGLEVPPGVDASGRFDVYRNNVAVGLIEALRTTFPVVERLVGTDFFRAMARSYAREDLPRSPVLLEYGEGFPAYIAAFEPAAELAYLPDVAVLEWHWVRAYHAMDAEPLTLRALHRFVAERIPELRLDLHPSASILSFASPALSIWSRHQNEETPSMADLTYASEAVLIWRDDVYVRVLSLEPGELRFLRAVRDGQSVGGAAAFTYADVPAARLSELIRTLFEGSLFTGARMEGST</sequence>
<reference evidence="2" key="1">
    <citation type="submission" date="2016-09" db="EMBL/GenBank/DDBJ databases">
        <authorList>
            <person name="Lysoe E."/>
        </authorList>
    </citation>
    <scope>NUCLEOTIDE SEQUENCE [LARGE SCALE GENOMIC DNA]</scope>
    <source>
        <strain evidence="2">LJ96T</strain>
    </source>
</reference>
<dbReference type="KEGG" id="lrz:BJI69_19910"/>
<dbReference type="InterPro" id="IPR018640">
    <property type="entry name" value="DUF2063"/>
</dbReference>
<organism evidence="1 2">
    <name type="scientific">Luteibacter rhizovicinus DSM 16549</name>
    <dbReference type="NCBI Taxonomy" id="1440763"/>
    <lineage>
        <taxon>Bacteria</taxon>
        <taxon>Pseudomonadati</taxon>
        <taxon>Pseudomonadota</taxon>
        <taxon>Gammaproteobacteria</taxon>
        <taxon>Lysobacterales</taxon>
        <taxon>Rhodanobacteraceae</taxon>
        <taxon>Luteibacter</taxon>
    </lineage>
</organism>
<proteinExistence type="predicted"/>
<evidence type="ECO:0000313" key="2">
    <source>
        <dbReference type="Proteomes" id="UP000182987"/>
    </source>
</evidence>
<dbReference type="AlphaFoldDB" id="A0A0G9HHF1"/>
<gene>
    <name evidence="1" type="ORF">BJI69_19910</name>
</gene>
<dbReference type="InterPro" id="IPR044922">
    <property type="entry name" value="DUF2063_N_sf"/>
</dbReference>
<dbReference type="Proteomes" id="UP000182987">
    <property type="component" value="Chromosome"/>
</dbReference>
<dbReference type="STRING" id="1440763.BJI69_19910"/>
<dbReference type="Gene3D" id="1.10.150.690">
    <property type="entry name" value="DUF2063"/>
    <property type="match status" value="1"/>
</dbReference>
<dbReference type="EMBL" id="CP017480">
    <property type="protein sequence ID" value="APG05943.1"/>
    <property type="molecule type" value="Genomic_DNA"/>
</dbReference>